<sequence>MKEPVKWPLPRGKGGWVAAGESGEPVGHWNEAVCRPAPQAAWKLHGEFRDLCKSRGLSSRDVAHHTYISTVALPGMVAGKGLMAPWLAALVIFGLCCQGPPLMPPSVWDLQKGAYTTSPPRCSLQSWVIQEVSGLPSEGTSEGNQYTPDAQRFNCQKPDIAEKYLSASECGSSVDGHPEVPETKDGNSLGSGGEWCPRLGARAVGLNTSGF</sequence>
<keyword evidence="3" id="KW-1185">Reference proteome</keyword>
<gene>
    <name evidence="2" type="ORF">P7K49_024484</name>
</gene>
<feature type="region of interest" description="Disordered" evidence="1">
    <location>
        <begin position="169"/>
        <end position="192"/>
    </location>
</feature>
<dbReference type="EMBL" id="JASSZA010000011">
    <property type="protein sequence ID" value="KAK2099033.1"/>
    <property type="molecule type" value="Genomic_DNA"/>
</dbReference>
<protein>
    <submittedName>
        <fullName evidence="2">Uncharacterized protein</fullName>
    </submittedName>
</protein>
<evidence type="ECO:0000256" key="1">
    <source>
        <dbReference type="SAM" id="MobiDB-lite"/>
    </source>
</evidence>
<dbReference type="Proteomes" id="UP001266305">
    <property type="component" value="Unassembled WGS sequence"/>
</dbReference>
<comment type="caution">
    <text evidence="2">The sequence shown here is derived from an EMBL/GenBank/DDBJ whole genome shotgun (WGS) entry which is preliminary data.</text>
</comment>
<feature type="compositionally biased region" description="Basic and acidic residues" evidence="1">
    <location>
        <begin position="176"/>
        <end position="185"/>
    </location>
</feature>
<accession>A0ABQ9UPN1</accession>
<evidence type="ECO:0000313" key="2">
    <source>
        <dbReference type="EMBL" id="KAK2099033.1"/>
    </source>
</evidence>
<name>A0ABQ9UPN1_SAGOE</name>
<organism evidence="2 3">
    <name type="scientific">Saguinus oedipus</name>
    <name type="common">Cotton-top tamarin</name>
    <name type="synonym">Oedipomidas oedipus</name>
    <dbReference type="NCBI Taxonomy" id="9490"/>
    <lineage>
        <taxon>Eukaryota</taxon>
        <taxon>Metazoa</taxon>
        <taxon>Chordata</taxon>
        <taxon>Craniata</taxon>
        <taxon>Vertebrata</taxon>
        <taxon>Euteleostomi</taxon>
        <taxon>Mammalia</taxon>
        <taxon>Eutheria</taxon>
        <taxon>Euarchontoglires</taxon>
        <taxon>Primates</taxon>
        <taxon>Haplorrhini</taxon>
        <taxon>Platyrrhini</taxon>
        <taxon>Cebidae</taxon>
        <taxon>Callitrichinae</taxon>
        <taxon>Saguinus</taxon>
    </lineage>
</organism>
<evidence type="ECO:0000313" key="3">
    <source>
        <dbReference type="Proteomes" id="UP001266305"/>
    </source>
</evidence>
<reference evidence="2 3" key="1">
    <citation type="submission" date="2023-05" db="EMBL/GenBank/DDBJ databases">
        <title>B98-5 Cell Line De Novo Hybrid Assembly: An Optical Mapping Approach.</title>
        <authorList>
            <person name="Kananen K."/>
            <person name="Auerbach J.A."/>
            <person name="Kautto E."/>
            <person name="Blachly J.S."/>
        </authorList>
    </citation>
    <scope>NUCLEOTIDE SEQUENCE [LARGE SCALE GENOMIC DNA]</scope>
    <source>
        <strain evidence="2">B95-8</strain>
        <tissue evidence="2">Cell line</tissue>
    </source>
</reference>
<proteinExistence type="predicted"/>